<dbReference type="InterPro" id="IPR050832">
    <property type="entry name" value="Bact_Acetyltransf"/>
</dbReference>
<comment type="caution">
    <text evidence="3">Lacks conserved residue(s) required for the propagation of feature annotation.</text>
</comment>
<protein>
    <recommendedName>
        <fullName evidence="3">dTDP-fucosamine acetyltransferase</fullName>
        <ecNumber evidence="3">2.3.1.210</ecNumber>
    </recommendedName>
    <alternativeName>
        <fullName evidence="3">TDP-fucosamine acetyltransferase</fullName>
    </alternativeName>
    <alternativeName>
        <fullName evidence="3">dTDP-4-amino-4,6-dideoxy-D-galactose acyltransferase</fullName>
    </alternativeName>
</protein>
<accession>A0A5J5FTT4</accession>
<evidence type="ECO:0000256" key="2">
    <source>
        <dbReference type="ARBA" id="ARBA00023315"/>
    </source>
</evidence>
<dbReference type="Pfam" id="PF13302">
    <property type="entry name" value="Acetyltransf_3"/>
    <property type="match status" value="1"/>
</dbReference>
<dbReference type="AlphaFoldDB" id="A0A5J5FTT4"/>
<evidence type="ECO:0000256" key="1">
    <source>
        <dbReference type="ARBA" id="ARBA00022679"/>
    </source>
</evidence>
<keyword evidence="2 3" id="KW-0012">Acyltransferase</keyword>
<name>A0A5J5FTT4_9GAMM</name>
<dbReference type="NCBIfam" id="NF008212">
    <property type="entry name" value="PRK10975.1"/>
    <property type="match status" value="1"/>
</dbReference>
<dbReference type="EMBL" id="VYKJ01000014">
    <property type="protein sequence ID" value="KAA8996463.1"/>
    <property type="molecule type" value="Genomic_DNA"/>
</dbReference>
<evidence type="ECO:0000259" key="4">
    <source>
        <dbReference type="PROSITE" id="PS51186"/>
    </source>
</evidence>
<comment type="function">
    <text evidence="3">Catalyzes the acetylation of dTDP-fucosamine (dTDP-4-amino-4,6-dideoxy-D-galactose) to dTDP-Fuc4NAc, which is utilized in the biosynthesis of the enterobacterial common antigen (ECA).</text>
</comment>
<dbReference type="SUPFAM" id="SSF55729">
    <property type="entry name" value="Acyl-CoA N-acyltransferases (Nat)"/>
    <property type="match status" value="1"/>
</dbReference>
<reference evidence="5 6" key="1">
    <citation type="submission" date="2019-09" db="EMBL/GenBank/DDBJ databases">
        <authorList>
            <person name="Li Y."/>
        </authorList>
    </citation>
    <scope>NUCLEOTIDE SEQUENCE [LARGE SCALE GENOMIC DNA]</scope>
    <source>
        <strain evidence="5 6">L3-3HA</strain>
    </source>
</reference>
<dbReference type="OrthoDB" id="6057229at2"/>
<organism evidence="5 6">
    <name type="scientific">Affinibrenneria salicis</name>
    <dbReference type="NCBI Taxonomy" id="2590031"/>
    <lineage>
        <taxon>Bacteria</taxon>
        <taxon>Pseudomonadati</taxon>
        <taxon>Pseudomonadota</taxon>
        <taxon>Gammaproteobacteria</taxon>
        <taxon>Enterobacterales</taxon>
        <taxon>Pectobacteriaceae</taxon>
        <taxon>Affinibrenneria</taxon>
    </lineage>
</organism>
<comment type="subunit">
    <text evidence="3">Homodimer.</text>
</comment>
<gene>
    <name evidence="5" type="primary">rffC</name>
    <name evidence="3 5" type="synonym">wecD</name>
    <name evidence="5" type="ORF">FJU30_22000</name>
</gene>
<feature type="domain" description="N-acetyltransferase" evidence="4">
    <location>
        <begin position="99"/>
        <end position="233"/>
    </location>
</feature>
<dbReference type="GO" id="GO:0009246">
    <property type="term" value="P:enterobacterial common antigen biosynthetic process"/>
    <property type="evidence" value="ECO:0007669"/>
    <property type="project" value="UniProtKB-UniRule"/>
</dbReference>
<dbReference type="PANTHER" id="PTHR43877">
    <property type="entry name" value="AMINOALKYLPHOSPHONATE N-ACETYLTRANSFERASE-RELATED-RELATED"/>
    <property type="match status" value="1"/>
</dbReference>
<dbReference type="RefSeq" id="WP_150437119.1">
    <property type="nucleotide sequence ID" value="NZ_VYKJ01000014.1"/>
</dbReference>
<dbReference type="UniPathway" id="UPA00566"/>
<evidence type="ECO:0000313" key="6">
    <source>
        <dbReference type="Proteomes" id="UP000335415"/>
    </source>
</evidence>
<evidence type="ECO:0000313" key="5">
    <source>
        <dbReference type="EMBL" id="KAA8996463.1"/>
    </source>
</evidence>
<dbReference type="PANTHER" id="PTHR43877:SF2">
    <property type="entry name" value="AMINOALKYLPHOSPHONATE N-ACETYLTRANSFERASE-RELATED"/>
    <property type="match status" value="1"/>
</dbReference>
<comment type="similarity">
    <text evidence="3">Belongs to the WecD family.</text>
</comment>
<dbReference type="InterPro" id="IPR012752">
    <property type="entry name" value="AcTrfase_WecD"/>
</dbReference>
<sequence>MTINAGLGELSWESAFFQRPSARLDFSPDAAPLTPQALAAWPLVQAKIPAERLDLADELASLGFRLAESEVDLCLTLTPSVDGAPHDDGLRVAQDADIAALRAVAATRIALSRFRAPWYRPQDSGRFYAQWVENAVRGTFDHQCLLLEDRARRPLGFVTLRQLEQEEARIGLLASWPHVGGCGDRLMAAAVAWCRRRRIVRLRVATQISNVAALRLYIRSGAVIDGTAYWLYR</sequence>
<dbReference type="PROSITE" id="PS51186">
    <property type="entry name" value="GNAT"/>
    <property type="match status" value="1"/>
</dbReference>
<evidence type="ECO:0000256" key="3">
    <source>
        <dbReference type="HAMAP-Rule" id="MF_02027"/>
    </source>
</evidence>
<keyword evidence="1 3" id="KW-0808">Transferase</keyword>
<dbReference type="NCBIfam" id="TIGR02382">
    <property type="entry name" value="wecD_rffC"/>
    <property type="match status" value="1"/>
</dbReference>
<dbReference type="InterPro" id="IPR016181">
    <property type="entry name" value="Acyl_CoA_acyltransferase"/>
</dbReference>
<proteinExistence type="inferred from homology"/>
<dbReference type="EC" id="2.3.1.210" evidence="3"/>
<comment type="caution">
    <text evidence="5">The sequence shown here is derived from an EMBL/GenBank/DDBJ whole genome shotgun (WGS) entry which is preliminary data.</text>
</comment>
<dbReference type="GO" id="GO:0008080">
    <property type="term" value="F:N-acetyltransferase activity"/>
    <property type="evidence" value="ECO:0007669"/>
    <property type="project" value="InterPro"/>
</dbReference>
<comment type="catalytic activity">
    <reaction evidence="3">
        <text>dTDP-4-amino-4,6-dideoxy-alpha-D-galactose + acetyl-CoA = dTDP-4-acetamido-4,6-dideoxy-alpha-D-galactose + CoA + H(+)</text>
        <dbReference type="Rhea" id="RHEA:34443"/>
        <dbReference type="ChEBI" id="CHEBI:15378"/>
        <dbReference type="ChEBI" id="CHEBI:57287"/>
        <dbReference type="ChEBI" id="CHEBI:57288"/>
        <dbReference type="ChEBI" id="CHEBI:68492"/>
        <dbReference type="ChEBI" id="CHEBI:68493"/>
        <dbReference type="EC" id="2.3.1.210"/>
    </reaction>
</comment>
<dbReference type="Gene3D" id="3.40.630.30">
    <property type="match status" value="1"/>
</dbReference>
<dbReference type="InterPro" id="IPR000182">
    <property type="entry name" value="GNAT_dom"/>
</dbReference>
<feature type="binding site" evidence="3">
    <location>
        <position position="210"/>
    </location>
    <ligand>
        <name>acetyl-CoA</name>
        <dbReference type="ChEBI" id="CHEBI:57288"/>
    </ligand>
</feature>
<comment type="pathway">
    <text evidence="3">Bacterial outer membrane biogenesis; enterobacterial common antigen biosynthesis.</text>
</comment>
<keyword evidence="6" id="KW-1185">Reference proteome</keyword>
<dbReference type="HAMAP" id="MF_02027">
    <property type="entry name" value="WecD_RffC"/>
    <property type="match status" value="1"/>
</dbReference>
<feature type="active site" description="Proton donor" evidence="3">
    <location>
        <position position="217"/>
    </location>
</feature>
<dbReference type="Proteomes" id="UP000335415">
    <property type="component" value="Unassembled WGS sequence"/>
</dbReference>